<feature type="transmembrane region" description="Helical" evidence="11">
    <location>
        <begin position="81"/>
        <end position="98"/>
    </location>
</feature>
<evidence type="ECO:0000256" key="4">
    <source>
        <dbReference type="ARBA" id="ARBA00022519"/>
    </source>
</evidence>
<reference evidence="15 16" key="1">
    <citation type="submission" date="2018-06" db="EMBL/GenBank/DDBJ databases">
        <authorList>
            <consortium name="Pathogen Informatics"/>
            <person name="Doyle S."/>
        </authorList>
    </citation>
    <scope>NUCLEOTIDE SEQUENCE [LARGE SCALE GENOMIC DNA]</scope>
    <source>
        <strain evidence="15 16">NCTC10738</strain>
    </source>
</reference>
<keyword evidence="6 11" id="KW-1133">Transmembrane helix</keyword>
<dbReference type="SUPFAM" id="SSF50182">
    <property type="entry name" value="Sm-like ribonucleoproteins"/>
    <property type="match status" value="1"/>
</dbReference>
<dbReference type="EMBL" id="UGYO01000001">
    <property type="protein sequence ID" value="SUI66327.1"/>
    <property type="molecule type" value="Genomic_DNA"/>
</dbReference>
<feature type="transmembrane region" description="Helical" evidence="11">
    <location>
        <begin position="149"/>
        <end position="169"/>
    </location>
</feature>
<dbReference type="Pfam" id="PF00924">
    <property type="entry name" value="MS_channel_2nd"/>
    <property type="match status" value="1"/>
</dbReference>
<feature type="transmembrane region" description="Helical" evidence="11">
    <location>
        <begin position="29"/>
        <end position="49"/>
    </location>
</feature>
<dbReference type="PANTHER" id="PTHR30414:SF0">
    <property type="entry name" value="MINICONDUCTANCE MECHANOSENSITIVE CHANNEL YBDG"/>
    <property type="match status" value="1"/>
</dbReference>
<dbReference type="Proteomes" id="UP000825078">
    <property type="component" value="Chromosome"/>
</dbReference>
<comment type="similarity">
    <text evidence="2">Belongs to the MscS (TC 1.A.23) family.</text>
</comment>
<evidence type="ECO:0000256" key="6">
    <source>
        <dbReference type="ARBA" id="ARBA00022989"/>
    </source>
</evidence>
<dbReference type="GO" id="GO:0005886">
    <property type="term" value="C:plasma membrane"/>
    <property type="evidence" value="ECO:0007669"/>
    <property type="project" value="UniProtKB-SubCell"/>
</dbReference>
<dbReference type="InterPro" id="IPR006685">
    <property type="entry name" value="MscS_channel_2nd"/>
</dbReference>
<evidence type="ECO:0000256" key="8">
    <source>
        <dbReference type="ARBA" id="ARBA00023136"/>
    </source>
</evidence>
<keyword evidence="8 11" id="KW-0472">Membrane</keyword>
<sequence>MDNLDKDLRFELSHWLSQLGIDSQPADGLSTSLMVLACLLLAGLAYFIVRRGVVRAMNLVIQRSKVTWDDIFMRHRVLEKLAMLVPALVLNLLIPIALTDHKLLASLVDRLLSVWLVVLLIRAAYSALDAVNEVADVKLISRRLPVKSFVQLIKLFLFFVAIIISISVLANQSPVYFLSGLGVATGLVMLVFKDTILGFVAGIQLAANRMVSTGDWIQMDKYGADGAVEEVSLTTVKVRNWDKTITMIPAYALVSDAFRNWRGMSESGGRRIKRSVNIDINSIRFLTEEDRKKLEKINLLKEYLPKKIHEITECNAKVSDIEMPVNGRRLTNVGTFRAYLLEYLKHHDKVHKEMTLMVRQLAPTTEGLPIELYIFTNDTRWAYYEDIQSDIFDHIFAILPQFDLRAFQGPTGNDIRSLKDNGAGANKPT</sequence>
<dbReference type="Proteomes" id="UP000254069">
    <property type="component" value="Unassembled WGS sequence"/>
</dbReference>
<dbReference type="GO" id="GO:0071470">
    <property type="term" value="P:cellular response to osmotic stress"/>
    <property type="evidence" value="ECO:0007669"/>
    <property type="project" value="InterPro"/>
</dbReference>
<dbReference type="EMBL" id="AP024613">
    <property type="protein sequence ID" value="BCV43113.1"/>
    <property type="molecule type" value="Genomic_DNA"/>
</dbReference>
<keyword evidence="3" id="KW-1003">Cell membrane</keyword>
<dbReference type="InterPro" id="IPR010920">
    <property type="entry name" value="LSM_dom_sf"/>
</dbReference>
<accession>A0A379ZQT7</accession>
<dbReference type="Gene3D" id="2.30.30.60">
    <property type="match status" value="1"/>
</dbReference>
<gene>
    <name evidence="15" type="primary">mscM</name>
    <name evidence="14" type="synonym">ybdG</name>
    <name evidence="15" type="ORF">NCTC10738_01808</name>
    <name evidence="14" type="ORF">TUM17379_01310</name>
</gene>
<dbReference type="Pfam" id="PF21082">
    <property type="entry name" value="MS_channel_3rd"/>
    <property type="match status" value="1"/>
</dbReference>
<keyword evidence="4" id="KW-0997">Cell inner membrane</keyword>
<evidence type="ECO:0000313" key="15">
    <source>
        <dbReference type="EMBL" id="SUI66327.1"/>
    </source>
</evidence>
<proteinExistence type="inferred from homology"/>
<name>A0A379ZQT7_9GAMM</name>
<evidence type="ECO:0000256" key="3">
    <source>
        <dbReference type="ARBA" id="ARBA00022475"/>
    </source>
</evidence>
<dbReference type="InterPro" id="IPR030192">
    <property type="entry name" value="YbdG"/>
</dbReference>
<evidence type="ECO:0000256" key="2">
    <source>
        <dbReference type="ARBA" id="ARBA00008017"/>
    </source>
</evidence>
<evidence type="ECO:0000256" key="7">
    <source>
        <dbReference type="ARBA" id="ARBA00023016"/>
    </source>
</evidence>
<feature type="domain" description="Mechanosensitive ion channel MscS" evidence="12">
    <location>
        <begin position="194"/>
        <end position="262"/>
    </location>
</feature>
<dbReference type="InterPro" id="IPR049278">
    <property type="entry name" value="MS_channel_C"/>
</dbReference>
<evidence type="ECO:0000313" key="14">
    <source>
        <dbReference type="EMBL" id="BCV43113.1"/>
    </source>
</evidence>
<reference evidence="14" key="2">
    <citation type="submission" date="2021-05" db="EMBL/GenBank/DDBJ databases">
        <title>Molecular characterization for Shewanella algae harboring chromosomal blaOXA-55-like strains isolated from clinical and environment sample.</title>
        <authorList>
            <person name="Ohama Y."/>
            <person name="Aoki K."/>
            <person name="Harada S."/>
            <person name="Moriya K."/>
            <person name="Ishii Y."/>
            <person name="Tateda K."/>
        </authorList>
    </citation>
    <scope>NUCLEOTIDE SEQUENCE</scope>
    <source>
        <strain evidence="14">TUM17379</strain>
    </source>
</reference>
<dbReference type="GO" id="GO:0008381">
    <property type="term" value="F:mechanosensitive monoatomic ion channel activity"/>
    <property type="evidence" value="ECO:0007669"/>
    <property type="project" value="InterPro"/>
</dbReference>
<evidence type="ECO:0000256" key="5">
    <source>
        <dbReference type="ARBA" id="ARBA00022692"/>
    </source>
</evidence>
<evidence type="ECO:0000259" key="13">
    <source>
        <dbReference type="Pfam" id="PF21082"/>
    </source>
</evidence>
<feature type="transmembrane region" description="Helical" evidence="11">
    <location>
        <begin position="110"/>
        <end position="128"/>
    </location>
</feature>
<dbReference type="AlphaFoldDB" id="A0A379ZQT7"/>
<keyword evidence="7" id="KW-0346">Stress response</keyword>
<evidence type="ECO:0000256" key="1">
    <source>
        <dbReference type="ARBA" id="ARBA00004429"/>
    </source>
</evidence>
<protein>
    <recommendedName>
        <fullName evidence="9">Mechanosensing system component YbdG</fullName>
    </recommendedName>
    <alternativeName>
        <fullName evidence="10">Mechanosensitive channel homolog YbdG</fullName>
    </alternativeName>
</protein>
<evidence type="ECO:0000256" key="11">
    <source>
        <dbReference type="SAM" id="Phobius"/>
    </source>
</evidence>
<evidence type="ECO:0000256" key="10">
    <source>
        <dbReference type="ARBA" id="ARBA00093659"/>
    </source>
</evidence>
<keyword evidence="5 11" id="KW-0812">Transmembrane</keyword>
<dbReference type="FunFam" id="2.30.30.60:FF:000002">
    <property type="entry name" value="Mechanosensitive ion channel family protein"/>
    <property type="match status" value="1"/>
</dbReference>
<evidence type="ECO:0000259" key="12">
    <source>
        <dbReference type="Pfam" id="PF00924"/>
    </source>
</evidence>
<dbReference type="InterPro" id="IPR023408">
    <property type="entry name" value="MscS_beta-dom_sf"/>
</dbReference>
<comment type="subcellular location">
    <subcellularLocation>
        <location evidence="1">Cell inner membrane</location>
        <topology evidence="1">Multi-pass membrane protein</topology>
    </subcellularLocation>
</comment>
<feature type="transmembrane region" description="Helical" evidence="11">
    <location>
        <begin position="175"/>
        <end position="192"/>
    </location>
</feature>
<organism evidence="15 16">
    <name type="scientific">Shewanella algae</name>
    <dbReference type="NCBI Taxonomy" id="38313"/>
    <lineage>
        <taxon>Bacteria</taxon>
        <taxon>Pseudomonadati</taxon>
        <taxon>Pseudomonadota</taxon>
        <taxon>Gammaproteobacteria</taxon>
        <taxon>Alteromonadales</taxon>
        <taxon>Shewanellaceae</taxon>
        <taxon>Shewanella</taxon>
    </lineage>
</organism>
<evidence type="ECO:0000313" key="16">
    <source>
        <dbReference type="Proteomes" id="UP000254069"/>
    </source>
</evidence>
<keyword evidence="16" id="KW-1185">Reference proteome</keyword>
<dbReference type="PANTHER" id="PTHR30414">
    <property type="entry name" value="MINICONDUCTANCE MECHANOSENSITIVE CHANNEL YBDG"/>
    <property type="match status" value="1"/>
</dbReference>
<feature type="domain" description="Mechanosensitive ion channel MscS C-terminal" evidence="13">
    <location>
        <begin position="338"/>
        <end position="401"/>
    </location>
</feature>
<evidence type="ECO:0000256" key="9">
    <source>
        <dbReference type="ARBA" id="ARBA00093630"/>
    </source>
</evidence>